<sequence length="61" mass="6658">MPLPAGFGEKKPELFQARVESTMEAVEETIGAKAFSRAASLAPSYAAVQYFSVKNWSFASR</sequence>
<name>A0ABW7FJU5_9BURK</name>
<evidence type="ECO:0000313" key="2">
    <source>
        <dbReference type="Proteomes" id="UP001606301"/>
    </source>
</evidence>
<organism evidence="1 2">
    <name type="scientific">Pelomonas margarita</name>
    <dbReference type="NCBI Taxonomy" id="3299031"/>
    <lineage>
        <taxon>Bacteria</taxon>
        <taxon>Pseudomonadati</taxon>
        <taxon>Pseudomonadota</taxon>
        <taxon>Betaproteobacteria</taxon>
        <taxon>Burkholderiales</taxon>
        <taxon>Sphaerotilaceae</taxon>
        <taxon>Roseateles</taxon>
    </lineage>
</organism>
<dbReference type="EMBL" id="JBIGHW010000006">
    <property type="protein sequence ID" value="MFG6441614.1"/>
    <property type="molecule type" value="Genomic_DNA"/>
</dbReference>
<dbReference type="Proteomes" id="UP001606301">
    <property type="component" value="Unassembled WGS sequence"/>
</dbReference>
<comment type="caution">
    <text evidence="1">The sequence shown here is derived from an EMBL/GenBank/DDBJ whole genome shotgun (WGS) entry which is preliminary data.</text>
</comment>
<gene>
    <name evidence="1" type="ORF">ACG0Z3_13085</name>
</gene>
<protein>
    <submittedName>
        <fullName evidence="1">Uncharacterized protein</fullName>
    </submittedName>
</protein>
<dbReference type="RefSeq" id="WP_394398032.1">
    <property type="nucleotide sequence ID" value="NZ_JBIGHW010000006.1"/>
</dbReference>
<proteinExistence type="predicted"/>
<keyword evidence="2" id="KW-1185">Reference proteome</keyword>
<evidence type="ECO:0000313" key="1">
    <source>
        <dbReference type="EMBL" id="MFG6441614.1"/>
    </source>
</evidence>
<accession>A0ABW7FJU5</accession>
<reference evidence="1 2" key="1">
    <citation type="submission" date="2024-08" db="EMBL/GenBank/DDBJ databases">
        <authorList>
            <person name="Lu H."/>
        </authorList>
    </citation>
    <scope>NUCLEOTIDE SEQUENCE [LARGE SCALE GENOMIC DNA]</scope>
    <source>
        <strain evidence="1 2">LKC17W</strain>
    </source>
</reference>